<keyword evidence="4" id="KW-1185">Reference proteome</keyword>
<dbReference type="PANTHER" id="PTHR36617:SF7">
    <property type="entry name" value="OS01G0823550 PROTEIN"/>
    <property type="match status" value="1"/>
</dbReference>
<evidence type="ECO:0000313" key="4">
    <source>
        <dbReference type="Proteomes" id="UP000011116"/>
    </source>
</evidence>
<dbReference type="Pfam" id="PF13966">
    <property type="entry name" value="zf-RVT"/>
    <property type="match status" value="1"/>
</dbReference>
<dbReference type="Gramene" id="HORVU.MOREX.r3.7HG0671750.1">
    <property type="protein sequence ID" value="HORVU.MOREX.r3.7HG0671750.1.CDS1"/>
    <property type="gene ID" value="HORVU.MOREX.r3.7HG0671750"/>
</dbReference>
<feature type="signal peptide" evidence="1">
    <location>
        <begin position="1"/>
        <end position="27"/>
    </location>
</feature>
<dbReference type="Proteomes" id="UP000011116">
    <property type="component" value="Chromosome 7H"/>
</dbReference>
<protein>
    <recommendedName>
        <fullName evidence="2">Reverse transcriptase zinc-binding domain-containing protein</fullName>
    </recommendedName>
</protein>
<evidence type="ECO:0000259" key="2">
    <source>
        <dbReference type="Pfam" id="PF13966"/>
    </source>
</evidence>
<dbReference type="AlphaFoldDB" id="A0A8I6Z3D2"/>
<feature type="domain" description="Reverse transcriptase zinc-binding" evidence="2">
    <location>
        <begin position="155"/>
        <end position="237"/>
    </location>
</feature>
<proteinExistence type="predicted"/>
<reference evidence="3" key="2">
    <citation type="submission" date="2020-10" db="EMBL/GenBank/DDBJ databases">
        <authorList>
            <person name="Scholz U."/>
            <person name="Mascher M."/>
            <person name="Fiebig A."/>
        </authorList>
    </citation>
    <scope>NUCLEOTIDE SEQUENCE [LARGE SCALE GENOMIC DNA]</scope>
    <source>
        <strain evidence="3">cv. Morex</strain>
    </source>
</reference>
<organism evidence="3 4">
    <name type="scientific">Hordeum vulgare subsp. vulgare</name>
    <name type="common">Domesticated barley</name>
    <dbReference type="NCBI Taxonomy" id="112509"/>
    <lineage>
        <taxon>Eukaryota</taxon>
        <taxon>Viridiplantae</taxon>
        <taxon>Streptophyta</taxon>
        <taxon>Embryophyta</taxon>
        <taxon>Tracheophyta</taxon>
        <taxon>Spermatophyta</taxon>
        <taxon>Magnoliopsida</taxon>
        <taxon>Liliopsida</taxon>
        <taxon>Poales</taxon>
        <taxon>Poaceae</taxon>
        <taxon>BOP clade</taxon>
        <taxon>Pooideae</taxon>
        <taxon>Triticodae</taxon>
        <taxon>Triticeae</taxon>
        <taxon>Hordeinae</taxon>
        <taxon>Hordeum</taxon>
    </lineage>
</organism>
<reference evidence="4" key="1">
    <citation type="journal article" date="2012" name="Nature">
        <title>A physical, genetic and functional sequence assembly of the barley genome.</title>
        <authorList>
            <consortium name="The International Barley Genome Sequencing Consortium"/>
            <person name="Mayer K.F."/>
            <person name="Waugh R."/>
            <person name="Brown J.W."/>
            <person name="Schulman A."/>
            <person name="Langridge P."/>
            <person name="Platzer M."/>
            <person name="Fincher G.B."/>
            <person name="Muehlbauer G.J."/>
            <person name="Sato K."/>
            <person name="Close T.J."/>
            <person name="Wise R.P."/>
            <person name="Stein N."/>
        </authorList>
    </citation>
    <scope>NUCLEOTIDE SEQUENCE [LARGE SCALE GENOMIC DNA]</scope>
    <source>
        <strain evidence="4">cv. Morex</strain>
    </source>
</reference>
<reference evidence="3" key="3">
    <citation type="submission" date="2022-01" db="UniProtKB">
        <authorList>
            <consortium name="EnsemblPlants"/>
        </authorList>
    </citation>
    <scope>IDENTIFICATION</scope>
    <source>
        <strain evidence="3">subsp. vulgare</strain>
    </source>
</reference>
<dbReference type="PANTHER" id="PTHR36617">
    <property type="entry name" value="PROTEIN, PUTATIVE-RELATED"/>
    <property type="match status" value="1"/>
</dbReference>
<evidence type="ECO:0000313" key="3">
    <source>
        <dbReference type="EnsemblPlants" id="HORVU.MOREX.r3.7HG0671750.1.CDS1"/>
    </source>
</evidence>
<feature type="chain" id="PRO_5035144105" description="Reverse transcriptase zinc-binding domain-containing protein" evidence="1">
    <location>
        <begin position="28"/>
        <end position="277"/>
    </location>
</feature>
<evidence type="ECO:0000256" key="1">
    <source>
        <dbReference type="SAM" id="SignalP"/>
    </source>
</evidence>
<accession>A0A8I6Z3D2</accession>
<dbReference type="EnsemblPlants" id="HORVU.MOREX.r3.7HG0671750.1">
    <property type="protein sequence ID" value="HORVU.MOREX.r3.7HG0671750.1.CDS1"/>
    <property type="gene ID" value="HORVU.MOREX.r3.7HG0671750"/>
</dbReference>
<sequence length="277" mass="31236">MNVALMLCWVWRILLGDGGLWLQLIEAKYMQGKPLLACSHSAGFQFWKSIQDIKDDIRLGLRFSVGNGSRTQFWLDPWLARELVRLRFPRLSAICDDQAVLVSAAALEDGWNFAFRRSFGPAEVQEWDVLKEVVPLPGSSVNDNVSWSLSPSGEFSVTLAYQALCQVLVLPWLSPVWKAPMPLKIKIFVWQLLRDRLPLGTEVLKRHGPGNNTCPVCHVPEIGTHILFSCVAAQALWCFVREALGPELEAHDLVDFLQVRATQVGRKRDCSGWSLQQ</sequence>
<name>A0A8I6Z3D2_HORVV</name>
<dbReference type="InterPro" id="IPR026960">
    <property type="entry name" value="RVT-Znf"/>
</dbReference>
<keyword evidence="1" id="KW-0732">Signal</keyword>